<keyword evidence="1" id="KW-1133">Transmembrane helix</keyword>
<evidence type="ECO:0000313" key="2">
    <source>
        <dbReference type="EMBL" id="CEK56069.1"/>
    </source>
</evidence>
<accession>A0A0B6YIU6</accession>
<reference evidence="2" key="1">
    <citation type="submission" date="2014-12" db="EMBL/GenBank/DDBJ databases">
        <title>Insight into the proteome of Arion vulgaris.</title>
        <authorList>
            <person name="Aradska J."/>
            <person name="Bulat T."/>
            <person name="Smidak R."/>
            <person name="Sarate P."/>
            <person name="Gangsoo J."/>
            <person name="Sialana F."/>
            <person name="Bilban M."/>
            <person name="Lubec G."/>
        </authorList>
    </citation>
    <scope>NUCLEOTIDE SEQUENCE</scope>
    <source>
        <tissue evidence="2">Skin</tissue>
    </source>
</reference>
<name>A0A0B6YIU6_9EUPU</name>
<sequence>YFPSSHVTFFFITCHIFLHISYFTSPHLTFYFTASHILIRLETCFHPPPLLPSPYALSIICTKPPICL</sequence>
<keyword evidence="1" id="KW-0472">Membrane</keyword>
<dbReference type="AlphaFoldDB" id="A0A0B6YIU6"/>
<feature type="non-terminal residue" evidence="2">
    <location>
        <position position="1"/>
    </location>
</feature>
<protein>
    <submittedName>
        <fullName evidence="2">Uncharacterized protein</fullName>
    </submittedName>
</protein>
<evidence type="ECO:0000256" key="1">
    <source>
        <dbReference type="SAM" id="Phobius"/>
    </source>
</evidence>
<gene>
    <name evidence="2" type="primary">ORF26706</name>
</gene>
<organism evidence="2">
    <name type="scientific">Arion vulgaris</name>
    <dbReference type="NCBI Taxonomy" id="1028688"/>
    <lineage>
        <taxon>Eukaryota</taxon>
        <taxon>Metazoa</taxon>
        <taxon>Spiralia</taxon>
        <taxon>Lophotrochozoa</taxon>
        <taxon>Mollusca</taxon>
        <taxon>Gastropoda</taxon>
        <taxon>Heterobranchia</taxon>
        <taxon>Euthyneura</taxon>
        <taxon>Panpulmonata</taxon>
        <taxon>Eupulmonata</taxon>
        <taxon>Stylommatophora</taxon>
        <taxon>Helicina</taxon>
        <taxon>Arionoidea</taxon>
        <taxon>Arionidae</taxon>
        <taxon>Arion</taxon>
    </lineage>
</organism>
<dbReference type="EMBL" id="HACG01009204">
    <property type="protein sequence ID" value="CEK56069.1"/>
    <property type="molecule type" value="Transcribed_RNA"/>
</dbReference>
<keyword evidence="1" id="KW-0812">Transmembrane</keyword>
<proteinExistence type="predicted"/>
<feature type="transmembrane region" description="Helical" evidence="1">
    <location>
        <begin position="6"/>
        <end position="24"/>
    </location>
</feature>